<protein>
    <submittedName>
        <fullName evidence="2">Uncharacterized protein</fullName>
    </submittedName>
</protein>
<gene>
    <name evidence="2" type="ORF">FDG2_1387</name>
</gene>
<dbReference type="AlphaFoldDB" id="A0A1C3NVK2"/>
<proteinExistence type="predicted"/>
<evidence type="ECO:0000313" key="3">
    <source>
        <dbReference type="Proteomes" id="UP000199013"/>
    </source>
</evidence>
<feature type="region of interest" description="Disordered" evidence="1">
    <location>
        <begin position="112"/>
        <end position="135"/>
    </location>
</feature>
<dbReference type="Proteomes" id="UP000199013">
    <property type="component" value="Unassembled WGS sequence"/>
</dbReference>
<dbReference type="EMBL" id="FLUV01000581">
    <property type="protein sequence ID" value="SBW19441.1"/>
    <property type="molecule type" value="Genomic_DNA"/>
</dbReference>
<evidence type="ECO:0000313" key="2">
    <source>
        <dbReference type="EMBL" id="SBW19441.1"/>
    </source>
</evidence>
<accession>A0A1C3NVK2</accession>
<sequence length="135" mass="14398">MEPAWPLLALQMSRRPDTGVDACDVTLAAVAAGLTAMQALALIDHNNHGAGRHDQAQGLGQLRQPAAEELPTIDGTLEMTISDLRLRRRSWSIHPSCPCHSARLLAAACTGDAEDKPAGGDPDEDEASDRADRRP</sequence>
<organism evidence="2 3">
    <name type="scientific">Candidatus Protofrankia californiensis</name>
    <dbReference type="NCBI Taxonomy" id="1839754"/>
    <lineage>
        <taxon>Bacteria</taxon>
        <taxon>Bacillati</taxon>
        <taxon>Actinomycetota</taxon>
        <taxon>Actinomycetes</taxon>
        <taxon>Frankiales</taxon>
        <taxon>Frankiaceae</taxon>
        <taxon>Protofrankia</taxon>
    </lineage>
</organism>
<name>A0A1C3NVK2_9ACTN</name>
<reference evidence="3" key="1">
    <citation type="submission" date="2016-02" db="EMBL/GenBank/DDBJ databases">
        <authorList>
            <person name="Wibberg D."/>
        </authorList>
    </citation>
    <scope>NUCLEOTIDE SEQUENCE [LARGE SCALE GENOMIC DNA]</scope>
</reference>
<evidence type="ECO:0000256" key="1">
    <source>
        <dbReference type="SAM" id="MobiDB-lite"/>
    </source>
</evidence>
<keyword evidence="3" id="KW-1185">Reference proteome</keyword>